<organism evidence="1">
    <name type="scientific">Timema bartmani</name>
    <dbReference type="NCBI Taxonomy" id="61472"/>
    <lineage>
        <taxon>Eukaryota</taxon>
        <taxon>Metazoa</taxon>
        <taxon>Ecdysozoa</taxon>
        <taxon>Arthropoda</taxon>
        <taxon>Hexapoda</taxon>
        <taxon>Insecta</taxon>
        <taxon>Pterygota</taxon>
        <taxon>Neoptera</taxon>
        <taxon>Polyneoptera</taxon>
        <taxon>Phasmatodea</taxon>
        <taxon>Timematodea</taxon>
        <taxon>Timematoidea</taxon>
        <taxon>Timematidae</taxon>
        <taxon>Timema</taxon>
    </lineage>
</organism>
<evidence type="ECO:0000313" key="1">
    <source>
        <dbReference type="EMBL" id="CAD7446024.1"/>
    </source>
</evidence>
<name>A0A7R9F2Y7_9NEOP</name>
<dbReference type="EMBL" id="OD567687">
    <property type="protein sequence ID" value="CAD7446024.1"/>
    <property type="molecule type" value="Genomic_DNA"/>
</dbReference>
<accession>A0A7R9F2Y7</accession>
<protein>
    <submittedName>
        <fullName evidence="1">Uncharacterized protein</fullName>
    </submittedName>
</protein>
<dbReference type="AlphaFoldDB" id="A0A7R9F2Y7"/>
<gene>
    <name evidence="1" type="ORF">TBIB3V08_LOCUS8364</name>
</gene>
<sequence>MAMLVTRLENWAVHIWMAVSLLRKHFWQLTIDGLASNETELIPGYMAAIDCCASLFSRPLSLSSALAQAAPPTLSNCLDRSTVHVLEFARTNGKPLFLPLDKARQQWRVFNTVIPWSLGQSASQPRSVRLGQSVVTHLSAPPIRKSFLNCLMLRKSNLFNPLSLSTITIPPTATHVAGTSFRSTATNGARTSFSSTTTNVAGTHSPTFFLPTRV</sequence>
<proteinExistence type="predicted"/>
<reference evidence="1" key="1">
    <citation type="submission" date="2020-11" db="EMBL/GenBank/DDBJ databases">
        <authorList>
            <person name="Tran Van P."/>
        </authorList>
    </citation>
    <scope>NUCLEOTIDE SEQUENCE</scope>
</reference>